<reference evidence="3" key="1">
    <citation type="submission" date="2020-10" db="EMBL/GenBank/DDBJ databases">
        <title>Sequencing the genomes of 1000 actinobacteria strains.</title>
        <authorList>
            <person name="Klenk H.-P."/>
        </authorList>
    </citation>
    <scope>NUCLEOTIDE SEQUENCE</scope>
    <source>
        <strain evidence="3">DSM 46832</strain>
    </source>
</reference>
<dbReference type="Pfam" id="PF13546">
    <property type="entry name" value="DDE_5"/>
    <property type="match status" value="1"/>
</dbReference>
<evidence type="ECO:0000256" key="1">
    <source>
        <dbReference type="SAM" id="MobiDB-lite"/>
    </source>
</evidence>
<sequence length="263" mass="28466">MHLSYASPLGHTLVDVDLYLPKSWTGDTAQRAEAGVPDTVTFATKPQLARRLIETAVTGGLPCRWVAGDEAYGGDPHLAAALRGLRLGSVLAVAYSHRVPTGLGVLRADRIAADLPKHAWQRISAGAGAKGHRYYDWAFITLPLAADQHAGHHWLLIRRNRTTGELAFYRCWSPEPVALHHLVTVAGRRWSIEESLCATRRLVASPTQLGGIRKEVSGSEWLTRSRKVGGDKSMPGNQRLGPDVRGGALGDPRDMAKAGLPEA</sequence>
<organism evidence="3 4">
    <name type="scientific">Plantactinospora soyae</name>
    <dbReference type="NCBI Taxonomy" id="1544732"/>
    <lineage>
        <taxon>Bacteria</taxon>
        <taxon>Bacillati</taxon>
        <taxon>Actinomycetota</taxon>
        <taxon>Actinomycetes</taxon>
        <taxon>Micromonosporales</taxon>
        <taxon>Micromonosporaceae</taxon>
        <taxon>Plantactinospora</taxon>
    </lineage>
</organism>
<evidence type="ECO:0000313" key="3">
    <source>
        <dbReference type="EMBL" id="MBE1489724.1"/>
    </source>
</evidence>
<evidence type="ECO:0000313" key="4">
    <source>
        <dbReference type="Proteomes" id="UP000649753"/>
    </source>
</evidence>
<dbReference type="PANTHER" id="PTHR33627">
    <property type="entry name" value="TRANSPOSASE"/>
    <property type="match status" value="1"/>
</dbReference>
<dbReference type="Proteomes" id="UP000649753">
    <property type="component" value="Unassembled WGS sequence"/>
</dbReference>
<dbReference type="AlphaFoldDB" id="A0A927M8G4"/>
<feature type="region of interest" description="Disordered" evidence="1">
    <location>
        <begin position="223"/>
        <end position="263"/>
    </location>
</feature>
<dbReference type="EMBL" id="JADBEB010000001">
    <property type="protein sequence ID" value="MBE1489724.1"/>
    <property type="molecule type" value="Genomic_DNA"/>
</dbReference>
<dbReference type="InterPro" id="IPR039365">
    <property type="entry name" value="IS701-like"/>
</dbReference>
<gene>
    <name evidence="3" type="ORF">H4W31_005362</name>
</gene>
<name>A0A927M8G4_9ACTN</name>
<dbReference type="InterPro" id="IPR038721">
    <property type="entry name" value="IS701-like_DDE_dom"/>
</dbReference>
<dbReference type="PANTHER" id="PTHR33627:SF1">
    <property type="entry name" value="TRANSPOSASE"/>
    <property type="match status" value="1"/>
</dbReference>
<accession>A0A927M8G4</accession>
<protein>
    <submittedName>
        <fullName evidence="3">SRSO17 transposase</fullName>
    </submittedName>
</protein>
<keyword evidence="4" id="KW-1185">Reference proteome</keyword>
<comment type="caution">
    <text evidence="3">The sequence shown here is derived from an EMBL/GenBank/DDBJ whole genome shotgun (WGS) entry which is preliminary data.</text>
</comment>
<feature type="domain" description="Transposase IS701-like DDE" evidence="2">
    <location>
        <begin position="2"/>
        <end position="98"/>
    </location>
</feature>
<proteinExistence type="predicted"/>
<evidence type="ECO:0000259" key="2">
    <source>
        <dbReference type="Pfam" id="PF13546"/>
    </source>
</evidence>